<sequence>MGIMKAKVATKLKIRPVDSAQLTKPNETIDVAVGKTYGFDKFEPAENGHLKVILAAGSGTFFVFPPHWDGLEPDVPQIVSKKQADAFFGRQISDVQLQDLNSCLVRYNITTAPRLRHFLSQIAHESGGLRYTQEIASGADYEGRADLGNVNPGDGPKYKGAGVIQLTGRANYQAFSKAIGDPKVMDGVAYVASKYPFTSAGFWWDNNKMNALCDRGATVKEVTLRVNGGYNGLEDRQQYYDKACGIFA</sequence>
<evidence type="ECO:0008006" key="3">
    <source>
        <dbReference type="Google" id="ProtNLM"/>
    </source>
</evidence>
<evidence type="ECO:0000313" key="2">
    <source>
        <dbReference type="Proteomes" id="UP000618445"/>
    </source>
</evidence>
<organism evidence="1 2">
    <name type="scientific">Phormidium tenue FACHB-1050</name>
    <dbReference type="NCBI Taxonomy" id="2692857"/>
    <lineage>
        <taxon>Bacteria</taxon>
        <taxon>Bacillati</taxon>
        <taxon>Cyanobacteriota</taxon>
        <taxon>Cyanophyceae</taxon>
        <taxon>Oscillatoriophycideae</taxon>
        <taxon>Oscillatoriales</taxon>
        <taxon>Oscillatoriaceae</taxon>
        <taxon>Phormidium</taxon>
    </lineage>
</organism>
<dbReference type="InterPro" id="IPR023346">
    <property type="entry name" value="Lysozyme-like_dom_sf"/>
</dbReference>
<keyword evidence="2" id="KW-1185">Reference proteome</keyword>
<gene>
    <name evidence="1" type="ORF">H6G05_16605</name>
</gene>
<reference evidence="1 2" key="1">
    <citation type="journal article" date="2020" name="ISME J.">
        <title>Comparative genomics reveals insights into cyanobacterial evolution and habitat adaptation.</title>
        <authorList>
            <person name="Chen M.Y."/>
            <person name="Teng W.K."/>
            <person name="Zhao L."/>
            <person name="Hu C.X."/>
            <person name="Zhou Y.K."/>
            <person name="Han B.P."/>
            <person name="Song L.R."/>
            <person name="Shu W.S."/>
        </authorList>
    </citation>
    <scope>NUCLEOTIDE SEQUENCE [LARGE SCALE GENOMIC DNA]</scope>
    <source>
        <strain evidence="1 2">FACHB-1050</strain>
    </source>
</reference>
<dbReference type="Gene3D" id="1.10.530.10">
    <property type="match status" value="1"/>
</dbReference>
<dbReference type="EMBL" id="JACJQY010000029">
    <property type="protein sequence ID" value="MBD2318462.1"/>
    <property type="molecule type" value="Genomic_DNA"/>
</dbReference>
<accession>A0ABR8CCG9</accession>
<evidence type="ECO:0000313" key="1">
    <source>
        <dbReference type="EMBL" id="MBD2318462.1"/>
    </source>
</evidence>
<dbReference type="PANTHER" id="PTHR34408">
    <property type="entry name" value="FAMILY PROTEIN, PUTATIVE-RELATED"/>
    <property type="match status" value="1"/>
</dbReference>
<dbReference type="SUPFAM" id="SSF53955">
    <property type="entry name" value="Lysozyme-like"/>
    <property type="match status" value="1"/>
</dbReference>
<proteinExistence type="predicted"/>
<dbReference type="PANTHER" id="PTHR34408:SF1">
    <property type="entry name" value="GLYCOSYL HYDROLASE FAMILY 19 DOMAIN-CONTAINING PROTEIN HI_1415"/>
    <property type="match status" value="1"/>
</dbReference>
<dbReference type="Proteomes" id="UP000618445">
    <property type="component" value="Unassembled WGS sequence"/>
</dbReference>
<dbReference type="InterPro" id="IPR052354">
    <property type="entry name" value="Cell_Wall_Dynamics_Protein"/>
</dbReference>
<name>A0ABR8CCG9_9CYAN</name>
<protein>
    <recommendedName>
        <fullName evidence="3">Chitinase</fullName>
    </recommendedName>
</protein>
<dbReference type="RefSeq" id="WP_190579478.1">
    <property type="nucleotide sequence ID" value="NZ_CAWPQU010000022.1"/>
</dbReference>
<comment type="caution">
    <text evidence="1">The sequence shown here is derived from an EMBL/GenBank/DDBJ whole genome shotgun (WGS) entry which is preliminary data.</text>
</comment>